<name>A0A450VME8_9GAMM</name>
<gene>
    <name evidence="2" type="ORF">BECKH772A_GA0070896_103184</name>
    <name evidence="1" type="ORF">BECKH772B_GA0070898_103224</name>
    <name evidence="3" type="ORF">BECKH772C_GA0070978_103174</name>
</gene>
<evidence type="ECO:0000313" key="2">
    <source>
        <dbReference type="EMBL" id="VFK03338.1"/>
    </source>
</evidence>
<proteinExistence type="predicted"/>
<protein>
    <submittedName>
        <fullName evidence="3">Uncharacterized protein</fullName>
    </submittedName>
</protein>
<dbReference type="EMBL" id="CAADFJ010000317">
    <property type="protein sequence ID" value="VFK05969.1"/>
    <property type="molecule type" value="Genomic_DNA"/>
</dbReference>
<accession>A0A450VME8</accession>
<reference evidence="3" key="1">
    <citation type="submission" date="2019-02" db="EMBL/GenBank/DDBJ databases">
        <authorList>
            <person name="Gruber-Vodicka R. H."/>
            <person name="Seah K. B. B."/>
        </authorList>
    </citation>
    <scope>NUCLEOTIDE SEQUENCE</scope>
    <source>
        <strain evidence="3">BECK_SA2B12</strain>
        <strain evidence="2">BECK_SA2B15</strain>
        <strain evidence="1">BECK_SA2B20</strain>
    </source>
</reference>
<sequence length="43" mass="4766">MTTSNSLPDDFGQYAFATREVRAGQMRTQGNRMKSATFACGYV</sequence>
<dbReference type="EMBL" id="CAADFI010000322">
    <property type="protein sequence ID" value="VFK03035.1"/>
    <property type="molecule type" value="Genomic_DNA"/>
</dbReference>
<evidence type="ECO:0000313" key="1">
    <source>
        <dbReference type="EMBL" id="VFK03035.1"/>
    </source>
</evidence>
<evidence type="ECO:0000313" key="3">
    <source>
        <dbReference type="EMBL" id="VFK05969.1"/>
    </source>
</evidence>
<organism evidence="3">
    <name type="scientific">Candidatus Kentrum eta</name>
    <dbReference type="NCBI Taxonomy" id="2126337"/>
    <lineage>
        <taxon>Bacteria</taxon>
        <taxon>Pseudomonadati</taxon>
        <taxon>Pseudomonadota</taxon>
        <taxon>Gammaproteobacteria</taxon>
        <taxon>Candidatus Kentrum</taxon>
    </lineage>
</organism>
<dbReference type="EMBL" id="CAADFG010000318">
    <property type="protein sequence ID" value="VFK03338.1"/>
    <property type="molecule type" value="Genomic_DNA"/>
</dbReference>
<dbReference type="AlphaFoldDB" id="A0A450VME8"/>